<dbReference type="AlphaFoldDB" id="A0A380NCM5"/>
<evidence type="ECO:0000313" key="5">
    <source>
        <dbReference type="Proteomes" id="UP000255367"/>
    </source>
</evidence>
<dbReference type="GO" id="GO:0008360">
    <property type="term" value="P:regulation of cell shape"/>
    <property type="evidence" value="ECO:0007669"/>
    <property type="project" value="UniProtKB-UniRule"/>
</dbReference>
<keyword evidence="3" id="KW-0812">Transmembrane</keyword>
<evidence type="ECO:0000256" key="3">
    <source>
        <dbReference type="SAM" id="Phobius"/>
    </source>
</evidence>
<feature type="transmembrane region" description="Helical" evidence="3">
    <location>
        <begin position="60"/>
        <end position="84"/>
    </location>
</feature>
<sequence>MIHMSGFRWLTPGLKLKRWLVLFGLGMLLVIVGVALMLNYEWLSYFEDLFLQFIYETTGSYNYTTLASVGFITIVLGIVLMTIGTRRVGSAVVRAIIPADTDKVGDYIFQNIRMAKGPKVVVIGGGTGLSTLLRGLKTHTSNLTAIVTVADDGGSSGRLREDFKMIAPGDLRNCLVALAEKESLMEQLFRYRFGGGGDLAGHSFGNLFLTALTQILDEDVDKALEASSKILKVRGRVIPASIQNIALMAEMEDGTIVAGESQIPKAKKKIKRLFTEPASPQPQGAALQAIDEADAIVLGPGSLFTSIMPNLLIEKIAEHIKAAKAPKFYICNVMTQPGETDGFTAGDHVAAVQRLIGHGLIDTVIVNDVPFDEAVIEKYKAVGAEPVQVDTDKLSELGVRTVRASLIQHPETAVHDSERLGKVVMDVIYAMQSGLEPHILEYYLKREDR</sequence>
<gene>
    <name evidence="4" type="ORF">NCTC12020_00028</name>
</gene>
<evidence type="ECO:0000256" key="2">
    <source>
        <dbReference type="HAMAP-Rule" id="MF_00973"/>
    </source>
</evidence>
<comment type="function">
    <text evidence="2">Required for morphogenesis under gluconeogenic growth conditions.</text>
</comment>
<reference evidence="4 5" key="1">
    <citation type="submission" date="2018-06" db="EMBL/GenBank/DDBJ databases">
        <authorList>
            <consortium name="Pathogen Informatics"/>
            <person name="Doyle S."/>
        </authorList>
    </citation>
    <scope>NUCLEOTIDE SEQUENCE [LARGE SCALE GENOMIC DNA]</scope>
    <source>
        <strain evidence="4 5">NCTC12020</strain>
    </source>
</reference>
<keyword evidence="4" id="KW-0808">Transferase</keyword>
<keyword evidence="1 2" id="KW-0963">Cytoplasm</keyword>
<evidence type="ECO:0000256" key="1">
    <source>
        <dbReference type="ARBA" id="ARBA00022490"/>
    </source>
</evidence>
<keyword evidence="5" id="KW-1185">Reference proteome</keyword>
<comment type="similarity">
    <text evidence="2">Belongs to the gluconeogenesis factor family.</text>
</comment>
<dbReference type="NCBIfam" id="TIGR01826">
    <property type="entry name" value="CofD_related"/>
    <property type="match status" value="1"/>
</dbReference>
<dbReference type="InterPro" id="IPR010119">
    <property type="entry name" value="Gluconeogen_factor"/>
</dbReference>
<dbReference type="GO" id="GO:0005737">
    <property type="term" value="C:cytoplasm"/>
    <property type="evidence" value="ECO:0007669"/>
    <property type="project" value="UniProtKB-SubCell"/>
</dbReference>
<dbReference type="RefSeq" id="WP_422822078.1">
    <property type="nucleotide sequence ID" value="NZ_UHIO01000001.1"/>
</dbReference>
<dbReference type="GO" id="GO:0043743">
    <property type="term" value="F:LPPG:FO 2-phospho-L-lactate transferase activity"/>
    <property type="evidence" value="ECO:0007669"/>
    <property type="project" value="InterPro"/>
</dbReference>
<dbReference type="InterPro" id="IPR038136">
    <property type="entry name" value="CofD-like_dom_sf"/>
</dbReference>
<dbReference type="Pfam" id="PF01933">
    <property type="entry name" value="CofD"/>
    <property type="match status" value="1"/>
</dbReference>
<protein>
    <recommendedName>
        <fullName evidence="2">Putative gluconeogenesis factor</fullName>
    </recommendedName>
</protein>
<dbReference type="HAMAP" id="MF_00973">
    <property type="entry name" value="Gluconeogen_factor"/>
    <property type="match status" value="1"/>
</dbReference>
<dbReference type="Proteomes" id="UP000255367">
    <property type="component" value="Unassembled WGS sequence"/>
</dbReference>
<comment type="subcellular location">
    <subcellularLocation>
        <location evidence="2">Cytoplasm</location>
    </subcellularLocation>
</comment>
<proteinExistence type="inferred from homology"/>
<dbReference type="Gene3D" id="3.40.50.10680">
    <property type="entry name" value="CofD-like domains"/>
    <property type="match status" value="1"/>
</dbReference>
<dbReference type="PANTHER" id="PTHR30135">
    <property type="entry name" value="UNCHARACTERIZED PROTEIN YVCK-RELATED"/>
    <property type="match status" value="1"/>
</dbReference>
<name>A0A380NCM5_9FIRM</name>
<organism evidence="4 5">
    <name type="scientific">Veillonella criceti</name>
    <dbReference type="NCBI Taxonomy" id="103891"/>
    <lineage>
        <taxon>Bacteria</taxon>
        <taxon>Bacillati</taxon>
        <taxon>Bacillota</taxon>
        <taxon>Negativicutes</taxon>
        <taxon>Veillonellales</taxon>
        <taxon>Veillonellaceae</taxon>
        <taxon>Veillonella</taxon>
    </lineage>
</organism>
<dbReference type="PANTHER" id="PTHR30135:SF3">
    <property type="entry name" value="GLUCONEOGENESIS FACTOR-RELATED"/>
    <property type="match status" value="1"/>
</dbReference>
<feature type="transmembrane region" description="Helical" evidence="3">
    <location>
        <begin position="20"/>
        <end position="40"/>
    </location>
</feature>
<dbReference type="EMBL" id="UHIO01000001">
    <property type="protein sequence ID" value="SUP37123.1"/>
    <property type="molecule type" value="Genomic_DNA"/>
</dbReference>
<dbReference type="CDD" id="cd07187">
    <property type="entry name" value="YvcK_like"/>
    <property type="match status" value="1"/>
</dbReference>
<keyword evidence="3" id="KW-1133">Transmembrane helix</keyword>
<accession>A0A380NCM5</accession>
<dbReference type="InterPro" id="IPR002882">
    <property type="entry name" value="CofD"/>
</dbReference>
<dbReference type="SUPFAM" id="SSF142338">
    <property type="entry name" value="CofD-like"/>
    <property type="match status" value="1"/>
</dbReference>
<keyword evidence="3" id="KW-0472">Membrane</keyword>
<evidence type="ECO:0000313" key="4">
    <source>
        <dbReference type="EMBL" id="SUP37123.1"/>
    </source>
</evidence>